<comment type="similarity">
    <text evidence="1">Belongs to the short-chain dehydrogenases/reductases (SDR) family.</text>
</comment>
<dbReference type="OrthoDB" id="9876299at2759"/>
<sequence>MISPIGLSGFPRLRPKVSDEDYIIPSRPARDIVFSPALSPDSNSSVPSQSQLNMTNTIYLITGANRGIGRGLVAALLSRPNITVIAAVRNPNAESSTSLAALPKAPESVLIIVQIDSQSPTDAATAVETLQTTHAITHIDVVIANAAVGNDYSPVRSVPLSVVREHVETNAYGPLVLYQAVYPLLIKSAKPIFVGVGSAMGTIGAMEQRPFPSAAYGPSKAMLHWIVRKIHFEEADSGVVAFVADPGWVDTDMSDHSAKVLGVPKPAQAVPETVDGILGTIDGATRESVGGQWRVWDGSEFPW</sequence>
<dbReference type="SUPFAM" id="SSF51735">
    <property type="entry name" value="NAD(P)-binding Rossmann-fold domains"/>
    <property type="match status" value="1"/>
</dbReference>
<dbReference type="Pfam" id="PF00106">
    <property type="entry name" value="adh_short"/>
    <property type="match status" value="1"/>
</dbReference>
<dbReference type="InterPro" id="IPR036291">
    <property type="entry name" value="NAD(P)-bd_dom_sf"/>
</dbReference>
<dbReference type="InterPro" id="IPR051468">
    <property type="entry name" value="Fungal_SecMetab_SDRs"/>
</dbReference>
<evidence type="ECO:0000313" key="3">
    <source>
        <dbReference type="Proteomes" id="UP000054771"/>
    </source>
</evidence>
<dbReference type="STRING" id="454130.A0A0U5GRC3"/>
<accession>A0A0U5GRC3</accession>
<evidence type="ECO:0000256" key="1">
    <source>
        <dbReference type="ARBA" id="ARBA00006484"/>
    </source>
</evidence>
<dbReference type="OMA" id="RLFQATW"/>
<organism evidence="2 3">
    <name type="scientific">Aspergillus calidoustus</name>
    <dbReference type="NCBI Taxonomy" id="454130"/>
    <lineage>
        <taxon>Eukaryota</taxon>
        <taxon>Fungi</taxon>
        <taxon>Dikarya</taxon>
        <taxon>Ascomycota</taxon>
        <taxon>Pezizomycotina</taxon>
        <taxon>Eurotiomycetes</taxon>
        <taxon>Eurotiomycetidae</taxon>
        <taxon>Eurotiales</taxon>
        <taxon>Aspergillaceae</taxon>
        <taxon>Aspergillus</taxon>
        <taxon>Aspergillus subgen. Nidulantes</taxon>
    </lineage>
</organism>
<evidence type="ECO:0008006" key="4">
    <source>
        <dbReference type="Google" id="ProtNLM"/>
    </source>
</evidence>
<dbReference type="PRINTS" id="PR00081">
    <property type="entry name" value="GDHRDH"/>
</dbReference>
<dbReference type="GO" id="GO:0005737">
    <property type="term" value="C:cytoplasm"/>
    <property type="evidence" value="ECO:0007669"/>
    <property type="project" value="TreeGrafter"/>
</dbReference>
<evidence type="ECO:0000313" key="2">
    <source>
        <dbReference type="EMBL" id="CEN60913.1"/>
    </source>
</evidence>
<dbReference type="PANTHER" id="PTHR43544:SF26">
    <property type="entry name" value="SHORT CHAIN DEHYDROGENASE_REDUCTASE FAMILY OXIDOREDUCTASE (JCVI)"/>
    <property type="match status" value="1"/>
</dbReference>
<dbReference type="EMBL" id="CDMC01000006">
    <property type="protein sequence ID" value="CEN60913.1"/>
    <property type="molecule type" value="Genomic_DNA"/>
</dbReference>
<reference evidence="3" key="1">
    <citation type="journal article" date="2016" name="Genome Announc.">
        <title>Draft genome sequences of fungus Aspergillus calidoustus.</title>
        <authorList>
            <person name="Horn F."/>
            <person name="Linde J."/>
            <person name="Mattern D.J."/>
            <person name="Walther G."/>
            <person name="Guthke R."/>
            <person name="Scherlach K."/>
            <person name="Martin K."/>
            <person name="Brakhage A.A."/>
            <person name="Petzke L."/>
            <person name="Valiante V."/>
        </authorList>
    </citation>
    <scope>NUCLEOTIDE SEQUENCE [LARGE SCALE GENOMIC DNA]</scope>
    <source>
        <strain evidence="3">SF006504</strain>
    </source>
</reference>
<name>A0A0U5GRC3_ASPCI</name>
<gene>
    <name evidence="2" type="ORF">ASPCAL07584</name>
</gene>
<protein>
    <recommendedName>
        <fullName evidence="4">Aflatoxin biosynthesis ketoreductase nor-1</fullName>
    </recommendedName>
</protein>
<dbReference type="InterPro" id="IPR002347">
    <property type="entry name" value="SDR_fam"/>
</dbReference>
<dbReference type="PANTHER" id="PTHR43544">
    <property type="entry name" value="SHORT-CHAIN DEHYDROGENASE/REDUCTASE"/>
    <property type="match status" value="1"/>
</dbReference>
<dbReference type="CDD" id="cd05325">
    <property type="entry name" value="carb_red_sniffer_like_SDR_c"/>
    <property type="match status" value="1"/>
</dbReference>
<dbReference type="Proteomes" id="UP000054771">
    <property type="component" value="Unassembled WGS sequence"/>
</dbReference>
<proteinExistence type="inferred from homology"/>
<dbReference type="GO" id="GO:0016491">
    <property type="term" value="F:oxidoreductase activity"/>
    <property type="evidence" value="ECO:0007669"/>
    <property type="project" value="TreeGrafter"/>
</dbReference>
<keyword evidence="3" id="KW-1185">Reference proteome</keyword>
<dbReference type="Gene3D" id="3.40.50.720">
    <property type="entry name" value="NAD(P)-binding Rossmann-like Domain"/>
    <property type="match status" value="1"/>
</dbReference>
<dbReference type="AlphaFoldDB" id="A0A0U5GRC3"/>